<dbReference type="Proteomes" id="UP000093336">
    <property type="component" value="Unassembled WGS sequence"/>
</dbReference>
<accession>A0ABX2XWD1</accession>
<comment type="caution">
    <text evidence="1">The sequence shown here is derived from an EMBL/GenBank/DDBJ whole genome shotgun (WGS) entry which is preliminary data.</text>
</comment>
<sequence>MASYILPNVMYSRFKIFASAYSRYYEGSIDSKKLENLYNLYNLCSKQYLGLGSLLRFIPGTNAYHASQQFSKELEAQFTILRDKFNGEPKDWVKHVHLNFSAFQNLVRAGTVSYINPAMIFYETLARASFEFKSPGISYSLNHKIPLKHLFLGAPIVNIFLKLQEGKIHFRDNIVSNIIANLLNPANIALDTLHFLHLSVNRLLEIGSDYTVSNTSSLLGLTRLLLKGVAGFAFGSVGIALNIIKSLIDIPVKIIIPPVAEGIPHFGESIYDALNHRNTETLVTTVADLQQAKILRRQAKGRDDSSYTAITKNVGYTTEYVGITKADLYANAANPNQLIAIRASKDKIQNVSSLLKIASLFKDQKQENSTEFDEAAVDEAKKILNRPTN</sequence>
<evidence type="ECO:0008006" key="3">
    <source>
        <dbReference type="Google" id="ProtNLM"/>
    </source>
</evidence>
<organism evidence="1 2">
    <name type="scientific">Legionella jamestowniensis</name>
    <dbReference type="NCBI Taxonomy" id="455"/>
    <lineage>
        <taxon>Bacteria</taxon>
        <taxon>Pseudomonadati</taxon>
        <taxon>Pseudomonadota</taxon>
        <taxon>Gammaproteobacteria</taxon>
        <taxon>Legionellales</taxon>
        <taxon>Legionellaceae</taxon>
        <taxon>Legionella</taxon>
    </lineage>
</organism>
<protein>
    <recommendedName>
        <fullName evidence="3">Substrate of the Dot/Icm secretion system</fullName>
    </recommendedName>
</protein>
<dbReference type="RefSeq" id="WP_065620394.1">
    <property type="nucleotide sequence ID" value="NZ_LYOZ01000003.1"/>
</dbReference>
<evidence type="ECO:0000313" key="2">
    <source>
        <dbReference type="Proteomes" id="UP000093336"/>
    </source>
</evidence>
<proteinExistence type="predicted"/>
<evidence type="ECO:0000313" key="1">
    <source>
        <dbReference type="EMBL" id="OCH98933.1"/>
    </source>
</evidence>
<dbReference type="EMBL" id="LYOZ01000003">
    <property type="protein sequence ID" value="OCH98933.1"/>
    <property type="molecule type" value="Genomic_DNA"/>
</dbReference>
<gene>
    <name evidence="1" type="ORF">A8135_09220</name>
</gene>
<keyword evidence="2" id="KW-1185">Reference proteome</keyword>
<reference evidence="1 2" key="1">
    <citation type="submission" date="2016-05" db="EMBL/GenBank/DDBJ databases">
        <authorList>
            <person name="Prochazka B."/>
            <person name="Indra A."/>
            <person name="Hasenberger P."/>
            <person name="Blaschitz M."/>
            <person name="Wagner L."/>
            <person name="Wewalka G."/>
            <person name="Sorschag S."/>
            <person name="Schmid D."/>
            <person name="Ruppitsch W."/>
        </authorList>
    </citation>
    <scope>NUCLEOTIDE SEQUENCE [LARGE SCALE GENOMIC DNA]</scope>
    <source>
        <strain evidence="1 2">974010_12</strain>
    </source>
</reference>
<name>A0ABX2XWD1_9GAMM</name>